<dbReference type="PROSITE" id="PS00041">
    <property type="entry name" value="HTH_ARAC_FAMILY_1"/>
    <property type="match status" value="1"/>
</dbReference>
<dbReference type="SUPFAM" id="SSF51215">
    <property type="entry name" value="Regulatory protein AraC"/>
    <property type="match status" value="1"/>
</dbReference>
<dbReference type="InterPro" id="IPR009057">
    <property type="entry name" value="Homeodomain-like_sf"/>
</dbReference>
<feature type="region of interest" description="Disordered" evidence="4">
    <location>
        <begin position="276"/>
        <end position="305"/>
    </location>
</feature>
<dbReference type="Proteomes" id="UP000245202">
    <property type="component" value="Unassembled WGS sequence"/>
</dbReference>
<sequence length="305" mass="35231">MGITFGEESAAWPWEERFFARSGSSGKARCEPNWSWQPLPLPDYDLWYAVKGQGDMWINGDKYNIRPGSCFILHPGDEIKASHRPNNPLTVLYCHFTIVNKKTKHGRELPDPLTEQRCVHIGDTYRMEPLLHQLVDLASLAETGEEAEFDLLLKLILTRWRKAKERQLMPQRNYYVEQMIQQVHNEIRFRLSEEIDYEAVAAPSGLTARYVSSLMKRHTGLTLKETISKLRMERAVHLLEETAMTVTEVADALAYADIYTFSKLFKRYYGYPPSDAREKRANRTDRDLAGRDVDTGIDTDIDRDG</sequence>
<name>A0A2R5F3Q1_9BACL</name>
<evidence type="ECO:0000256" key="1">
    <source>
        <dbReference type="ARBA" id="ARBA00023015"/>
    </source>
</evidence>
<accession>A0A2R5F3Q1</accession>
<organism evidence="6 7">
    <name type="scientific">Paenibacillus agaridevorans</name>
    <dbReference type="NCBI Taxonomy" id="171404"/>
    <lineage>
        <taxon>Bacteria</taxon>
        <taxon>Bacillati</taxon>
        <taxon>Bacillota</taxon>
        <taxon>Bacilli</taxon>
        <taxon>Bacillales</taxon>
        <taxon>Paenibacillaceae</taxon>
        <taxon>Paenibacillus</taxon>
    </lineage>
</organism>
<dbReference type="Pfam" id="PF12833">
    <property type="entry name" value="HTH_18"/>
    <property type="match status" value="1"/>
</dbReference>
<evidence type="ECO:0000256" key="4">
    <source>
        <dbReference type="SAM" id="MobiDB-lite"/>
    </source>
</evidence>
<dbReference type="InterPro" id="IPR018062">
    <property type="entry name" value="HTH_AraC-typ_CS"/>
</dbReference>
<protein>
    <submittedName>
        <fullName evidence="6">AraC family transcriptional regulator</fullName>
    </submittedName>
</protein>
<evidence type="ECO:0000259" key="5">
    <source>
        <dbReference type="PROSITE" id="PS01124"/>
    </source>
</evidence>
<dbReference type="PROSITE" id="PS01124">
    <property type="entry name" value="HTH_ARAC_FAMILY_2"/>
    <property type="match status" value="1"/>
</dbReference>
<evidence type="ECO:0000256" key="2">
    <source>
        <dbReference type="ARBA" id="ARBA00023125"/>
    </source>
</evidence>
<keyword evidence="7" id="KW-1185">Reference proteome</keyword>
<feature type="domain" description="HTH araC/xylS-type" evidence="5">
    <location>
        <begin position="181"/>
        <end position="279"/>
    </location>
</feature>
<dbReference type="InterPro" id="IPR018060">
    <property type="entry name" value="HTH_AraC"/>
</dbReference>
<dbReference type="Gene3D" id="1.10.10.60">
    <property type="entry name" value="Homeodomain-like"/>
    <property type="match status" value="1"/>
</dbReference>
<keyword evidence="1" id="KW-0805">Transcription regulation</keyword>
<dbReference type="PANTHER" id="PTHR43280:SF2">
    <property type="entry name" value="HTH-TYPE TRANSCRIPTIONAL REGULATOR EXSA"/>
    <property type="match status" value="1"/>
</dbReference>
<gene>
    <name evidence="6" type="ORF">PAT3040_07273</name>
</gene>
<dbReference type="AlphaFoldDB" id="A0A2R5F3Q1"/>
<evidence type="ECO:0000256" key="3">
    <source>
        <dbReference type="ARBA" id="ARBA00023163"/>
    </source>
</evidence>
<proteinExistence type="predicted"/>
<dbReference type="Gene3D" id="2.60.120.10">
    <property type="entry name" value="Jelly Rolls"/>
    <property type="match status" value="1"/>
</dbReference>
<evidence type="ECO:0000313" key="6">
    <source>
        <dbReference type="EMBL" id="GBG12398.1"/>
    </source>
</evidence>
<dbReference type="PANTHER" id="PTHR43280">
    <property type="entry name" value="ARAC-FAMILY TRANSCRIPTIONAL REGULATOR"/>
    <property type="match status" value="1"/>
</dbReference>
<keyword evidence="2" id="KW-0238">DNA-binding</keyword>
<dbReference type="InterPro" id="IPR003313">
    <property type="entry name" value="AraC-bd"/>
</dbReference>
<dbReference type="InterPro" id="IPR014710">
    <property type="entry name" value="RmlC-like_jellyroll"/>
</dbReference>
<comment type="caution">
    <text evidence="6">The sequence shown here is derived from an EMBL/GenBank/DDBJ whole genome shotgun (WGS) entry which is preliminary data.</text>
</comment>
<dbReference type="EMBL" id="BDQX01000458">
    <property type="protein sequence ID" value="GBG12398.1"/>
    <property type="molecule type" value="Genomic_DNA"/>
</dbReference>
<dbReference type="Pfam" id="PF02311">
    <property type="entry name" value="AraC_binding"/>
    <property type="match status" value="1"/>
</dbReference>
<dbReference type="GO" id="GO:0003700">
    <property type="term" value="F:DNA-binding transcription factor activity"/>
    <property type="evidence" value="ECO:0007669"/>
    <property type="project" value="InterPro"/>
</dbReference>
<dbReference type="InterPro" id="IPR037923">
    <property type="entry name" value="HTH-like"/>
</dbReference>
<keyword evidence="3" id="KW-0804">Transcription</keyword>
<reference evidence="6 7" key="1">
    <citation type="submission" date="2017-08" db="EMBL/GenBank/DDBJ databases">
        <title>Substantial Increase in Enzyme Production by Combined Drug-Resistance Mutations in Paenibacillus agaridevorans.</title>
        <authorList>
            <person name="Tanaka Y."/>
            <person name="Funane K."/>
            <person name="Hosaka T."/>
            <person name="Shiwa Y."/>
            <person name="Fujita N."/>
            <person name="Miyazaki T."/>
            <person name="Yoshikawa H."/>
            <person name="Murakami K."/>
            <person name="Kasahara K."/>
            <person name="Inaoka T."/>
            <person name="Hiraga Y."/>
            <person name="Ochi K."/>
        </authorList>
    </citation>
    <scope>NUCLEOTIDE SEQUENCE [LARGE SCALE GENOMIC DNA]</scope>
    <source>
        <strain evidence="6 7">T-3040</strain>
    </source>
</reference>
<evidence type="ECO:0000313" key="7">
    <source>
        <dbReference type="Proteomes" id="UP000245202"/>
    </source>
</evidence>
<dbReference type="SMART" id="SM00342">
    <property type="entry name" value="HTH_ARAC"/>
    <property type="match status" value="1"/>
</dbReference>
<dbReference type="SUPFAM" id="SSF46689">
    <property type="entry name" value="Homeodomain-like"/>
    <property type="match status" value="1"/>
</dbReference>
<dbReference type="GO" id="GO:0043565">
    <property type="term" value="F:sequence-specific DNA binding"/>
    <property type="evidence" value="ECO:0007669"/>
    <property type="project" value="InterPro"/>
</dbReference>